<reference evidence="5" key="1">
    <citation type="submission" date="2018-05" db="EMBL/GenBank/DDBJ databases">
        <authorList>
            <person name="Lanie J.A."/>
            <person name="Ng W.-L."/>
            <person name="Kazmierczak K.M."/>
            <person name="Andrzejewski T.M."/>
            <person name="Davidsen T.M."/>
            <person name="Wayne K.J."/>
            <person name="Tettelin H."/>
            <person name="Glass J.I."/>
            <person name="Rusch D."/>
            <person name="Podicherti R."/>
            <person name="Tsui H.-C.T."/>
            <person name="Winkler M.E."/>
        </authorList>
    </citation>
    <scope>NUCLEOTIDE SEQUENCE</scope>
</reference>
<dbReference type="InterPro" id="IPR011055">
    <property type="entry name" value="Dup_hybrid_motif"/>
</dbReference>
<protein>
    <recommendedName>
        <fullName evidence="4">M23ase beta-sheet core domain-containing protein</fullName>
    </recommendedName>
</protein>
<sequence length="352" mass="40367">MHRKNKEAISNTEILLSLENKITLTEKLIRSLNKEERYINGLIQTTEKQIREMETLLAKLKKQLTQRLQYLYVHGRPTILETVLLAEDWNNAIYRIKYLDVLAEYEKILRQEMKQTLAELSDEKIKLVIERNRKTSLLNEKKNEGSNLERDKQERKNILASINRDKGKLEESRSTKTQIISEMEALIKKLYSDKEAMKKREEELARIRAERNKATTGNFAKMKGKLPWPVQGPIISKFGTSRNPITGVVIENVGIDIQANNGTYVKSVLDGVVSTITYIRGHGNIIIIDHGGGFSTVYAQIDKITVHENEYVQKGNAIASVVKAEDGSVSKLHFEVWGNQNKLNPQIWLIQQ</sequence>
<dbReference type="AlphaFoldDB" id="A0A381UQN9"/>
<accession>A0A381UQN9</accession>
<dbReference type="CDD" id="cd12797">
    <property type="entry name" value="M23_peptidase"/>
    <property type="match status" value="1"/>
</dbReference>
<feature type="region of interest" description="Disordered" evidence="3">
    <location>
        <begin position="140"/>
        <end position="160"/>
    </location>
</feature>
<evidence type="ECO:0000259" key="4">
    <source>
        <dbReference type="Pfam" id="PF01551"/>
    </source>
</evidence>
<dbReference type="SUPFAM" id="SSF51261">
    <property type="entry name" value="Duplicated hybrid motif"/>
    <property type="match status" value="1"/>
</dbReference>
<evidence type="ECO:0000256" key="3">
    <source>
        <dbReference type="SAM" id="MobiDB-lite"/>
    </source>
</evidence>
<gene>
    <name evidence="5" type="ORF">METZ01_LOCUS82802</name>
</gene>
<organism evidence="5">
    <name type="scientific">marine metagenome</name>
    <dbReference type="NCBI Taxonomy" id="408172"/>
    <lineage>
        <taxon>unclassified sequences</taxon>
        <taxon>metagenomes</taxon>
        <taxon>ecological metagenomes</taxon>
    </lineage>
</organism>
<evidence type="ECO:0000256" key="1">
    <source>
        <dbReference type="ARBA" id="ARBA00022729"/>
    </source>
</evidence>
<dbReference type="Gene3D" id="2.70.70.10">
    <property type="entry name" value="Glucose Permease (Domain IIA)"/>
    <property type="match status" value="1"/>
</dbReference>
<dbReference type="GO" id="GO:0004222">
    <property type="term" value="F:metalloendopeptidase activity"/>
    <property type="evidence" value="ECO:0007669"/>
    <property type="project" value="TreeGrafter"/>
</dbReference>
<dbReference type="Gene3D" id="6.10.250.3150">
    <property type="match status" value="1"/>
</dbReference>
<feature type="domain" description="M23ase beta-sheet core" evidence="4">
    <location>
        <begin position="253"/>
        <end position="345"/>
    </location>
</feature>
<keyword evidence="2" id="KW-0175">Coiled coil</keyword>
<dbReference type="InterPro" id="IPR016047">
    <property type="entry name" value="M23ase_b-sheet_dom"/>
</dbReference>
<evidence type="ECO:0000313" key="5">
    <source>
        <dbReference type="EMBL" id="SVA29948.1"/>
    </source>
</evidence>
<dbReference type="Pfam" id="PF01551">
    <property type="entry name" value="Peptidase_M23"/>
    <property type="match status" value="1"/>
</dbReference>
<dbReference type="PANTHER" id="PTHR21666:SF289">
    <property type="entry name" value="L-ALA--D-GLU ENDOPEPTIDASE"/>
    <property type="match status" value="1"/>
</dbReference>
<name>A0A381UQN9_9ZZZZ</name>
<evidence type="ECO:0000256" key="2">
    <source>
        <dbReference type="SAM" id="Coils"/>
    </source>
</evidence>
<proteinExistence type="predicted"/>
<keyword evidence="1" id="KW-0732">Signal</keyword>
<dbReference type="PANTHER" id="PTHR21666">
    <property type="entry name" value="PEPTIDASE-RELATED"/>
    <property type="match status" value="1"/>
</dbReference>
<feature type="coiled-coil region" evidence="2">
    <location>
        <begin position="15"/>
        <end position="63"/>
    </location>
</feature>
<dbReference type="EMBL" id="UINC01006839">
    <property type="protein sequence ID" value="SVA29948.1"/>
    <property type="molecule type" value="Genomic_DNA"/>
</dbReference>
<dbReference type="InterPro" id="IPR050570">
    <property type="entry name" value="Cell_wall_metabolism_enzyme"/>
</dbReference>